<keyword evidence="5 7" id="KW-0472">Membrane</keyword>
<feature type="transmembrane region" description="Helical" evidence="7">
    <location>
        <begin position="25"/>
        <end position="43"/>
    </location>
</feature>
<dbReference type="Gene3D" id="3.60.15.10">
    <property type="entry name" value="Ribonuclease Z/Hydroxyacylglutathione hydrolase-like"/>
    <property type="match status" value="1"/>
</dbReference>
<dbReference type="InterPro" id="IPR036866">
    <property type="entry name" value="RibonucZ/Hydroxyglut_hydro"/>
</dbReference>
<dbReference type="SUPFAM" id="SSF56281">
    <property type="entry name" value="Metallo-hydrolase/oxidoreductase"/>
    <property type="match status" value="1"/>
</dbReference>
<gene>
    <name evidence="9" type="ORF">AWB83_00190</name>
</gene>
<dbReference type="STRING" id="1777144.AWB83_00190"/>
<evidence type="ECO:0000256" key="6">
    <source>
        <dbReference type="SAM" id="MobiDB-lite"/>
    </source>
</evidence>
<keyword evidence="4 7" id="KW-1133">Transmembrane helix</keyword>
<feature type="transmembrane region" description="Helical" evidence="7">
    <location>
        <begin position="342"/>
        <end position="358"/>
    </location>
</feature>
<feature type="domain" description="Metallo-beta-lactamase" evidence="8">
    <location>
        <begin position="589"/>
        <end position="785"/>
    </location>
</feature>
<feature type="transmembrane region" description="Helical" evidence="7">
    <location>
        <begin position="364"/>
        <end position="382"/>
    </location>
</feature>
<evidence type="ECO:0000313" key="9">
    <source>
        <dbReference type="EMBL" id="SAK40538.1"/>
    </source>
</evidence>
<evidence type="ECO:0000256" key="2">
    <source>
        <dbReference type="ARBA" id="ARBA00022475"/>
    </source>
</evidence>
<feature type="transmembrane region" description="Helical" evidence="7">
    <location>
        <begin position="214"/>
        <end position="234"/>
    </location>
</feature>
<feature type="transmembrane region" description="Helical" evidence="7">
    <location>
        <begin position="254"/>
        <end position="277"/>
    </location>
</feature>
<dbReference type="InterPro" id="IPR035681">
    <property type="entry name" value="ComA-like_MBL"/>
</dbReference>
<dbReference type="PANTHER" id="PTHR30619:SF1">
    <property type="entry name" value="RECOMBINATION PROTEIN 2"/>
    <property type="match status" value="1"/>
</dbReference>
<feature type="compositionally biased region" description="Basic and acidic residues" evidence="6">
    <location>
        <begin position="394"/>
        <end position="404"/>
    </location>
</feature>
<feature type="region of interest" description="Disordered" evidence="6">
    <location>
        <begin position="394"/>
        <end position="421"/>
    </location>
</feature>
<feature type="transmembrane region" description="Helical" evidence="7">
    <location>
        <begin position="474"/>
        <end position="493"/>
    </location>
</feature>
<dbReference type="Pfam" id="PF03772">
    <property type="entry name" value="Competence"/>
    <property type="match status" value="1"/>
</dbReference>
<comment type="subcellular location">
    <subcellularLocation>
        <location evidence="1">Cell membrane</location>
        <topology evidence="1">Multi-pass membrane protein</topology>
    </subcellularLocation>
</comment>
<name>A0A157Z4Q6_9BURK</name>
<keyword evidence="10" id="KW-1185">Reference proteome</keyword>
<dbReference type="Pfam" id="PF13567">
    <property type="entry name" value="DUF4131"/>
    <property type="match status" value="1"/>
</dbReference>
<evidence type="ECO:0000259" key="8">
    <source>
        <dbReference type="SMART" id="SM00849"/>
    </source>
</evidence>
<feature type="transmembrane region" description="Helical" evidence="7">
    <location>
        <begin position="445"/>
        <end position="462"/>
    </location>
</feature>
<evidence type="ECO:0000256" key="5">
    <source>
        <dbReference type="ARBA" id="ARBA00023136"/>
    </source>
</evidence>
<comment type="caution">
    <text evidence="9">The sequence shown here is derived from an EMBL/GenBank/DDBJ whole genome shotgun (WGS) entry which is preliminary data.</text>
</comment>
<dbReference type="Pfam" id="PF00753">
    <property type="entry name" value="Lactamase_B"/>
    <property type="match status" value="1"/>
</dbReference>
<dbReference type="OrthoDB" id="9761531at2"/>
<evidence type="ECO:0000313" key="10">
    <source>
        <dbReference type="Proteomes" id="UP000054978"/>
    </source>
</evidence>
<evidence type="ECO:0000256" key="1">
    <source>
        <dbReference type="ARBA" id="ARBA00004651"/>
    </source>
</evidence>
<protein>
    <submittedName>
        <fullName evidence="9">DNA internalization-related competence protein ComEC/Rec2</fullName>
    </submittedName>
</protein>
<dbReference type="GO" id="GO:0005886">
    <property type="term" value="C:plasma membrane"/>
    <property type="evidence" value="ECO:0007669"/>
    <property type="project" value="UniProtKB-SubCell"/>
</dbReference>
<dbReference type="Proteomes" id="UP000054978">
    <property type="component" value="Unassembled WGS sequence"/>
</dbReference>
<dbReference type="RefSeq" id="WP_087042377.1">
    <property type="nucleotide sequence ID" value="NZ_FCOB02000001.1"/>
</dbReference>
<accession>A0A157Z4Q6</accession>
<dbReference type="InterPro" id="IPR001279">
    <property type="entry name" value="Metallo-B-lactamas"/>
</dbReference>
<dbReference type="CDD" id="cd07731">
    <property type="entry name" value="ComA-like_MBL-fold"/>
    <property type="match status" value="1"/>
</dbReference>
<dbReference type="InterPro" id="IPR052159">
    <property type="entry name" value="Competence_DNA_uptake"/>
</dbReference>
<proteinExistence type="predicted"/>
<dbReference type="AlphaFoldDB" id="A0A157Z4Q6"/>
<dbReference type="EMBL" id="FCOB02000001">
    <property type="protein sequence ID" value="SAK40538.1"/>
    <property type="molecule type" value="Genomic_DNA"/>
</dbReference>
<feature type="transmembrane region" description="Helical" evidence="7">
    <location>
        <begin position="317"/>
        <end position="335"/>
    </location>
</feature>
<dbReference type="NCBIfam" id="TIGR00360">
    <property type="entry name" value="ComEC_N-term"/>
    <property type="match status" value="1"/>
</dbReference>
<dbReference type="PANTHER" id="PTHR30619">
    <property type="entry name" value="DNA INTERNALIZATION/COMPETENCE PROTEIN COMEC/REC2"/>
    <property type="match status" value="1"/>
</dbReference>
<dbReference type="SMART" id="SM00849">
    <property type="entry name" value="Lactamase_B"/>
    <property type="match status" value="1"/>
</dbReference>
<evidence type="ECO:0000256" key="4">
    <source>
        <dbReference type="ARBA" id="ARBA00022989"/>
    </source>
</evidence>
<evidence type="ECO:0000256" key="3">
    <source>
        <dbReference type="ARBA" id="ARBA00022692"/>
    </source>
</evidence>
<dbReference type="InterPro" id="IPR025405">
    <property type="entry name" value="DUF4131"/>
</dbReference>
<sequence>MRAILLGFALGVWWLQQQARLPDSVVWLACCAWFVIALALGIVRPRWRTGFFTIAACALGFAYAAMRAEARLHPPLPVEYEQRDIELTGFVRGLAEHRADGTRFVFEVEANGAGLREFPRLVRLLWTANGRANANVPAPPKLLAGERWTLSARLKRAHGNANFGLRGTEVILLERGIRATGYVSLARSPHRASADATGPLLTIDRMRARVRERIEAVLGGAAHRGIIVALAVGAQDAVSDEDWAVMRATGTSHLVAISGLHIGFVAGLAALICGFVWKRMRLRGTPAPLIVAAPKVAAFGAAVFAAFYAALAGFNVPAQRTLWMLLIFAVAFLCGRRPASSLVLLWALAFVLIADPWAVTAPGFWLSFCAVAAILYAIAAAGRIESKAQARDEADIDEWDRTDPSEVGQRPESSGTRRPPPAVAARFCHFLFTRMRRHVASGARVQYAVTIALAPLTVYWFSQIPLLGPLANVFAIPWISVLVTPATLAGLLLPAPLDAPMLHAAHAALSILCDALARLADSAPSSLWHLPRPDACALAASCVGIAWALAPRGWPLRFAAPLTWLPLLAPAPHPAAHGAFRVTALDIGQGSALVVETARHTLLFDAGPGPESTHAGERIVAPYLLAAGVRALDTLVVSHSDSDHAGGAPAVLESVAVRQLLASLPAKDALWSGARARGAQTLRCAAGQRWTWDGVEFRMLWPEPGPLAGKPNHQSCVLKVTSATGTSALFTADIEADVERALISREDEALRADVLIAPHHGSRTSSTEPFLDSVEPRAAIFQVGYRNRFRHPNATVFARYGLRAISLSRSDEDGAARIDIGSEIVLERFRQTHARYWMGR</sequence>
<keyword evidence="2" id="KW-1003">Cell membrane</keyword>
<evidence type="ECO:0000256" key="7">
    <source>
        <dbReference type="SAM" id="Phobius"/>
    </source>
</evidence>
<keyword evidence="3 7" id="KW-0812">Transmembrane</keyword>
<organism evidence="9 10">
    <name type="scientific">Caballeronia ptereochthonis</name>
    <dbReference type="NCBI Taxonomy" id="1777144"/>
    <lineage>
        <taxon>Bacteria</taxon>
        <taxon>Pseudomonadati</taxon>
        <taxon>Pseudomonadota</taxon>
        <taxon>Betaproteobacteria</taxon>
        <taxon>Burkholderiales</taxon>
        <taxon>Burkholderiaceae</taxon>
        <taxon>Caballeronia</taxon>
    </lineage>
</organism>
<dbReference type="InterPro" id="IPR004477">
    <property type="entry name" value="ComEC_N"/>
</dbReference>
<feature type="transmembrane region" description="Helical" evidence="7">
    <location>
        <begin position="289"/>
        <end position="311"/>
    </location>
</feature>
<reference evidence="9" key="1">
    <citation type="submission" date="2016-01" db="EMBL/GenBank/DDBJ databases">
        <authorList>
            <person name="Peeters C."/>
        </authorList>
    </citation>
    <scope>NUCLEOTIDE SEQUENCE [LARGE SCALE GENOMIC DNA]</scope>
    <source>
        <strain evidence="9">LMG 29326</strain>
    </source>
</reference>